<protein>
    <submittedName>
        <fullName evidence="1">Uncharacterized protein</fullName>
    </submittedName>
</protein>
<reference evidence="1 2" key="2">
    <citation type="submission" date="2016-05" db="EMBL/GenBank/DDBJ databases">
        <title>Lineage-specific infection strategies underlie the spectrum of fungal disease in amphibians.</title>
        <authorList>
            <person name="Cuomo C.A."/>
            <person name="Farrer R.A."/>
            <person name="James T."/>
            <person name="Longcore J."/>
            <person name="Birren B."/>
        </authorList>
    </citation>
    <scope>NUCLEOTIDE SEQUENCE [LARGE SCALE GENOMIC DNA]</scope>
    <source>
        <strain evidence="1 2">JEL423</strain>
    </source>
</reference>
<evidence type="ECO:0000313" key="2">
    <source>
        <dbReference type="Proteomes" id="UP000077115"/>
    </source>
</evidence>
<accession>A0A177WQ11</accession>
<dbReference type="EMBL" id="DS022306">
    <property type="protein sequence ID" value="OAJ41510.1"/>
    <property type="molecule type" value="Genomic_DNA"/>
</dbReference>
<evidence type="ECO:0000313" key="1">
    <source>
        <dbReference type="EMBL" id="OAJ41510.1"/>
    </source>
</evidence>
<reference evidence="1 2" key="1">
    <citation type="submission" date="2006-10" db="EMBL/GenBank/DDBJ databases">
        <title>The Genome Sequence of Batrachochytrium dendrobatidis JEL423.</title>
        <authorList>
            <consortium name="The Broad Institute Genome Sequencing Platform"/>
            <person name="Birren B."/>
            <person name="Lander E."/>
            <person name="Galagan J."/>
            <person name="Cuomo C."/>
            <person name="Devon K."/>
            <person name="Jaffe D."/>
            <person name="Butler J."/>
            <person name="Alvarez P."/>
            <person name="Gnerre S."/>
            <person name="Grabherr M."/>
            <person name="Kleber M."/>
            <person name="Mauceli E."/>
            <person name="Brockman W."/>
            <person name="Young S."/>
            <person name="LaButti K."/>
            <person name="Sykes S."/>
            <person name="DeCaprio D."/>
            <person name="Crawford M."/>
            <person name="Koehrsen M."/>
            <person name="Engels R."/>
            <person name="Montgomery P."/>
            <person name="Pearson M."/>
            <person name="Howarth C."/>
            <person name="Larson L."/>
            <person name="White J."/>
            <person name="O'Leary S."/>
            <person name="Kodira C."/>
            <person name="Zeng Q."/>
            <person name="Yandava C."/>
            <person name="Alvarado L."/>
            <person name="Longcore J."/>
            <person name="James T."/>
        </authorList>
    </citation>
    <scope>NUCLEOTIDE SEQUENCE [LARGE SCALE GENOMIC DNA]</scope>
    <source>
        <strain evidence="1 2">JEL423</strain>
    </source>
</reference>
<dbReference type="AlphaFoldDB" id="A0A177WQ11"/>
<name>A0A177WQ11_BATDL</name>
<proteinExistence type="predicted"/>
<gene>
    <name evidence="1" type="ORF">BDEG_25093</name>
</gene>
<organism evidence="1 2">
    <name type="scientific">Batrachochytrium dendrobatidis (strain JEL423)</name>
    <dbReference type="NCBI Taxonomy" id="403673"/>
    <lineage>
        <taxon>Eukaryota</taxon>
        <taxon>Fungi</taxon>
        <taxon>Fungi incertae sedis</taxon>
        <taxon>Chytridiomycota</taxon>
        <taxon>Chytridiomycota incertae sedis</taxon>
        <taxon>Chytridiomycetes</taxon>
        <taxon>Rhizophydiales</taxon>
        <taxon>Rhizophydiales incertae sedis</taxon>
        <taxon>Batrachochytrium</taxon>
    </lineage>
</organism>
<dbReference type="VEuPathDB" id="FungiDB:BDEG_25093"/>
<dbReference type="Proteomes" id="UP000077115">
    <property type="component" value="Unassembled WGS sequence"/>
</dbReference>
<sequence length="152" mass="16873">MFDIALKATGNIEMETDDATFHKQSDSGSNDSSTIKYNLNVDSLCSGTVIGFGATGQVIQLNDCNIVVKHCDSYNNLDAFKMLIKYQFTKSSPNSIYNMLHAIMENDTFSRCELYIGHRLIPVLSTSVYSQTMSKVAKKHQIIGDEGNCQNL</sequence>